<protein>
    <recommendedName>
        <fullName evidence="4">HAF repeat-containing protein</fullName>
    </recommendedName>
</protein>
<dbReference type="AlphaFoldDB" id="A0A4Y3KUL0"/>
<comment type="caution">
    <text evidence="2">The sequence shown here is derived from an EMBL/GenBank/DDBJ whole genome shotgun (WGS) entry which is preliminary data.</text>
</comment>
<evidence type="ECO:0008006" key="4">
    <source>
        <dbReference type="Google" id="ProtNLM"/>
    </source>
</evidence>
<keyword evidence="3" id="KW-1185">Reference proteome</keyword>
<dbReference type="NCBIfam" id="TIGR02913">
    <property type="entry name" value="HAF_rpt"/>
    <property type="match status" value="2"/>
</dbReference>
<gene>
    <name evidence="2" type="ORF">CCE01nite_05890</name>
</gene>
<organism evidence="2 3">
    <name type="scientific">Cellulomonas cellasea</name>
    <dbReference type="NCBI Taxonomy" id="43670"/>
    <lineage>
        <taxon>Bacteria</taxon>
        <taxon>Bacillati</taxon>
        <taxon>Actinomycetota</taxon>
        <taxon>Actinomycetes</taxon>
        <taxon>Micrococcales</taxon>
        <taxon>Cellulomonadaceae</taxon>
        <taxon>Cellulomonas</taxon>
    </lineage>
</organism>
<feature type="chain" id="PRO_5021307157" description="HAF repeat-containing protein" evidence="1">
    <location>
        <begin position="27"/>
        <end position="354"/>
    </location>
</feature>
<sequence>MVPARALAAVLVLAAAAAVGPTPAAAAPPDSRTVYEVRDVGGPGAPSSQAYGISSSGLVTGYSSDAEGVNRAFVWDSRTGTTTLFPDGEFLSTVGMDVNDRGQVVGYGELPPGGDLPFGGSRTFVWDLRTGTTTLLGTLGGDSAYGEAINDRGQVTGMAYTVDRDYHAFVWDPVTGVMQDLGAPGDADWWSSGSGINDRGQVAGTASTWNGQQSRAFLWDPRTGVTTDLGTLPGMTEATAWDINARGDVVGSAWGADGGSAFLWSARAGTMTALPGGCDPLALNDRGDVAGIAVAAGVLTACVRNAATGVVTLLPHLTAGAESVAWDISRSGHVAGWSGAGPTAVVWTPARRRS</sequence>
<keyword evidence="1" id="KW-0732">Signal</keyword>
<name>A0A4Y3KUL0_9CELL</name>
<dbReference type="EMBL" id="BJLR01000007">
    <property type="protein sequence ID" value="GEA86640.1"/>
    <property type="molecule type" value="Genomic_DNA"/>
</dbReference>
<feature type="signal peptide" evidence="1">
    <location>
        <begin position="1"/>
        <end position="26"/>
    </location>
</feature>
<dbReference type="RefSeq" id="WP_141371956.1">
    <property type="nucleotide sequence ID" value="NZ_BJLR01000007.1"/>
</dbReference>
<dbReference type="Proteomes" id="UP000317046">
    <property type="component" value="Unassembled WGS sequence"/>
</dbReference>
<accession>A0A4Y3KUL0</accession>
<reference evidence="2" key="1">
    <citation type="submission" date="2019-06" db="EMBL/GenBank/DDBJ databases">
        <title>Whole genome shotgun sequence of Cellulomonas cellasea NBRC 3753.</title>
        <authorList>
            <person name="Hosoyama A."/>
            <person name="Uohara A."/>
            <person name="Ohji S."/>
            <person name="Ichikawa N."/>
        </authorList>
    </citation>
    <scope>NUCLEOTIDE SEQUENCE [LARGE SCALE GENOMIC DNA]</scope>
    <source>
        <strain evidence="2">NBRC 3753</strain>
    </source>
</reference>
<evidence type="ECO:0000313" key="3">
    <source>
        <dbReference type="Proteomes" id="UP000317046"/>
    </source>
</evidence>
<dbReference type="InterPro" id="IPR014262">
    <property type="entry name" value="HAF_rpt"/>
</dbReference>
<proteinExistence type="predicted"/>
<evidence type="ECO:0000313" key="2">
    <source>
        <dbReference type="EMBL" id="GEA86640.1"/>
    </source>
</evidence>
<dbReference type="SUPFAM" id="SSF82171">
    <property type="entry name" value="DPP6 N-terminal domain-like"/>
    <property type="match status" value="1"/>
</dbReference>
<evidence type="ECO:0000256" key="1">
    <source>
        <dbReference type="SAM" id="SignalP"/>
    </source>
</evidence>